<dbReference type="SUPFAM" id="SSF51556">
    <property type="entry name" value="Metallo-dependent hydrolases"/>
    <property type="match status" value="1"/>
</dbReference>
<keyword evidence="4" id="KW-1185">Reference proteome</keyword>
<dbReference type="Gene3D" id="3.20.20.140">
    <property type="entry name" value="Metal-dependent hydrolases"/>
    <property type="match status" value="1"/>
</dbReference>
<feature type="signal peptide" evidence="1">
    <location>
        <begin position="1"/>
        <end position="32"/>
    </location>
</feature>
<protein>
    <submittedName>
        <fullName evidence="3">Amidohydrolase family protein</fullName>
    </submittedName>
</protein>
<accession>A0ABY9EH58</accession>
<dbReference type="Proteomes" id="UP001321520">
    <property type="component" value="Chromosome"/>
</dbReference>
<evidence type="ECO:0000313" key="3">
    <source>
        <dbReference type="EMBL" id="WKD51481.1"/>
    </source>
</evidence>
<sequence length="454" mass="49136">MTKNTKWGYLTNRAAVAIMSICVGLTGLQVQAQGTAIYAGKLFDSSSGKLLENRTVHIVDGRVESVQKGFAKRDREILVDLRDFTVLPGLMDMHSHLTYEFGPQAYMESYTWNPADFTLRGVDAARRTLLAGFTTVRNLGDQDNVTVSLRKAIDAGIVEGPRIYTAGKSIATTGGHADPTNGRRWDLMGNPGPVEGVINGPASAREAVRQRYKEGADLIKITATGGVLSVAKSGQNPQFMMDELEAIVATARDYGLTVAVHAHGKEGMIRAIRAGVDSIEHGTYMDDEVINLMRRNNTWFVPTLMAGEWVTEKSAIEGFLPDIVRPKAATIGPLMLGTFSRAYKRGVKIAFGTDTGVTRHGDNAREFVLMVQGGMAPADAIRSATWHAAQLLQVQDELGSISEGKMADIIAVAGNPLEDISELQRVQFVMKGGKIYKEPSQPAADIFVEPGEPG</sequence>
<evidence type="ECO:0000259" key="2">
    <source>
        <dbReference type="Pfam" id="PF01979"/>
    </source>
</evidence>
<dbReference type="PANTHER" id="PTHR43135">
    <property type="entry name" value="ALPHA-D-RIBOSE 1-METHYLPHOSPHONATE 5-TRIPHOSPHATE DIPHOSPHATASE"/>
    <property type="match status" value="1"/>
</dbReference>
<dbReference type="EMBL" id="CP098023">
    <property type="protein sequence ID" value="WKD51481.1"/>
    <property type="molecule type" value="Genomic_DNA"/>
</dbReference>
<name>A0ABY9EH58_9GAMM</name>
<dbReference type="Gene3D" id="2.30.40.10">
    <property type="entry name" value="Urease, subunit C, domain 1"/>
    <property type="match status" value="1"/>
</dbReference>
<dbReference type="InterPro" id="IPR006680">
    <property type="entry name" value="Amidohydro-rel"/>
</dbReference>
<proteinExistence type="predicted"/>
<gene>
    <name evidence="3" type="ORF">M8T91_08705</name>
</gene>
<keyword evidence="1" id="KW-0732">Signal</keyword>
<dbReference type="CDD" id="cd01299">
    <property type="entry name" value="Met_dep_hydrolase_A"/>
    <property type="match status" value="1"/>
</dbReference>
<dbReference type="Pfam" id="PF01979">
    <property type="entry name" value="Amidohydro_1"/>
    <property type="match status" value="1"/>
</dbReference>
<evidence type="ECO:0000256" key="1">
    <source>
        <dbReference type="SAM" id="SignalP"/>
    </source>
</evidence>
<dbReference type="InterPro" id="IPR011059">
    <property type="entry name" value="Metal-dep_hydrolase_composite"/>
</dbReference>
<feature type="domain" description="Amidohydrolase-related" evidence="2">
    <location>
        <begin position="85"/>
        <end position="435"/>
    </location>
</feature>
<evidence type="ECO:0000313" key="4">
    <source>
        <dbReference type="Proteomes" id="UP001321520"/>
    </source>
</evidence>
<organism evidence="3 4">
    <name type="scientific">Microbulbifer spongiae</name>
    <dbReference type="NCBI Taxonomy" id="2944933"/>
    <lineage>
        <taxon>Bacteria</taxon>
        <taxon>Pseudomonadati</taxon>
        <taxon>Pseudomonadota</taxon>
        <taxon>Gammaproteobacteria</taxon>
        <taxon>Cellvibrionales</taxon>
        <taxon>Microbulbiferaceae</taxon>
        <taxon>Microbulbifer</taxon>
    </lineage>
</organism>
<dbReference type="InterPro" id="IPR032466">
    <property type="entry name" value="Metal_Hydrolase"/>
</dbReference>
<dbReference type="InterPro" id="IPR051781">
    <property type="entry name" value="Metallo-dep_Hydrolase"/>
</dbReference>
<dbReference type="SUPFAM" id="SSF51338">
    <property type="entry name" value="Composite domain of metallo-dependent hydrolases"/>
    <property type="match status" value="1"/>
</dbReference>
<feature type="chain" id="PRO_5046841606" evidence="1">
    <location>
        <begin position="33"/>
        <end position="454"/>
    </location>
</feature>
<dbReference type="PANTHER" id="PTHR43135:SF3">
    <property type="entry name" value="ALPHA-D-RIBOSE 1-METHYLPHOSPHONATE 5-TRIPHOSPHATE DIPHOSPHATASE"/>
    <property type="match status" value="1"/>
</dbReference>
<dbReference type="RefSeq" id="WP_301418792.1">
    <property type="nucleotide sequence ID" value="NZ_CP098023.1"/>
</dbReference>
<reference evidence="3 4" key="1">
    <citation type="submission" date="2022-05" db="EMBL/GenBank/DDBJ databases">
        <title>Microbulbifer sp. nov., isolated from sponge.</title>
        <authorList>
            <person name="Gao L."/>
        </authorList>
    </citation>
    <scope>NUCLEOTIDE SEQUENCE [LARGE SCALE GENOMIC DNA]</scope>
    <source>
        <strain evidence="3 4">MI-G</strain>
    </source>
</reference>
<dbReference type="InterPro" id="IPR057744">
    <property type="entry name" value="OTAase-like"/>
</dbReference>